<dbReference type="InterPro" id="IPR001478">
    <property type="entry name" value="PDZ"/>
</dbReference>
<keyword evidence="1" id="KW-0732">Signal</keyword>
<evidence type="ECO:0000313" key="3">
    <source>
        <dbReference type="EMBL" id="KRG52595.1"/>
    </source>
</evidence>
<gene>
    <name evidence="3" type="ORF">ARC23_05555</name>
</gene>
<dbReference type="PROSITE" id="PS50106">
    <property type="entry name" value="PDZ"/>
    <property type="match status" value="1"/>
</dbReference>
<dbReference type="Pfam" id="PF09851">
    <property type="entry name" value="SHOCT"/>
    <property type="match status" value="1"/>
</dbReference>
<feature type="domain" description="PDZ" evidence="2">
    <location>
        <begin position="71"/>
        <end position="112"/>
    </location>
</feature>
<dbReference type="Proteomes" id="UP000051757">
    <property type="component" value="Unassembled WGS sequence"/>
</dbReference>
<dbReference type="AlphaFoldDB" id="A0A0R0BI69"/>
<dbReference type="InterPro" id="IPR018649">
    <property type="entry name" value="SHOCT"/>
</dbReference>
<dbReference type="SUPFAM" id="SSF50156">
    <property type="entry name" value="PDZ domain-like"/>
    <property type="match status" value="1"/>
</dbReference>
<sequence length="408" mass="42986">MKNGVLGGSLLLVAALATPFASSAQSGSFKSQAKATAKELRRLGEPMDRCNLATTTNDAAVVTSVSGGNVLQPGDRLLTLNGQDVAGKSNDALGAVLRGIGPDLTIPVVVERAGTRMELSLPCGNARSRMEAVLSGLDAAASGNYQACVDTLSARKDLGGRMAVLAAQCGEAAKSIGPSRQAELIYEALKQRIAEAQWEPDARSNMIDVMRRQRVQIEKYLGEDRYAALVAATERWPGAEALYKRTEIDQGQFRRIAQDAVRGRLLDPESARIDMPYGFLRGSWRPLLQKAVDGYWTCGTVNARNRMGGYVGTNAFVVVLGEDGQVKYLELGNSRELDLVGTACAKAVASLPPAPAETGTPAGGAGSGSTGSLADELKQLAELKASGALTDAEFETAKQRVLSSGKTP</sequence>
<name>A0A0R0BI69_9GAMM</name>
<dbReference type="InterPro" id="IPR036034">
    <property type="entry name" value="PDZ_sf"/>
</dbReference>
<dbReference type="EMBL" id="LLXV01000014">
    <property type="protein sequence ID" value="KRG52595.1"/>
    <property type="molecule type" value="Genomic_DNA"/>
</dbReference>
<organism evidence="3 4">
    <name type="scientific">Stenotrophomonas beteli</name>
    <dbReference type="NCBI Taxonomy" id="3384461"/>
    <lineage>
        <taxon>Bacteria</taxon>
        <taxon>Pseudomonadati</taxon>
        <taxon>Pseudomonadota</taxon>
        <taxon>Gammaproteobacteria</taxon>
        <taxon>Lysobacterales</taxon>
        <taxon>Lysobacteraceae</taxon>
        <taxon>Stenotrophomonas</taxon>
        <taxon>Stenotrophomonas maltophilia group</taxon>
    </lineage>
</organism>
<evidence type="ECO:0000313" key="4">
    <source>
        <dbReference type="Proteomes" id="UP000051757"/>
    </source>
</evidence>
<comment type="caution">
    <text evidence="3">The sequence shown here is derived from an EMBL/GenBank/DDBJ whole genome shotgun (WGS) entry which is preliminary data.</text>
</comment>
<keyword evidence="4" id="KW-1185">Reference proteome</keyword>
<evidence type="ECO:0000259" key="2">
    <source>
        <dbReference type="PROSITE" id="PS50106"/>
    </source>
</evidence>
<feature type="signal peptide" evidence="1">
    <location>
        <begin position="1"/>
        <end position="24"/>
    </location>
</feature>
<reference evidence="3 4" key="1">
    <citation type="journal article" date="2016" name="Front. Microbiol.">
        <title>Genome Sequence of Type Strains of Genus Stenotrophomonas.</title>
        <authorList>
            <person name="Patil P.P."/>
            <person name="Midha S."/>
            <person name="Kumar S."/>
            <person name="Patil P.B."/>
        </authorList>
    </citation>
    <scope>NUCLEOTIDE SEQUENCE [LARGE SCALE GENOMIC DNA]</scope>
    <source>
        <strain evidence="3 4">LMG 978</strain>
    </source>
</reference>
<protein>
    <recommendedName>
        <fullName evidence="2">PDZ domain-containing protein</fullName>
    </recommendedName>
</protein>
<proteinExistence type="predicted"/>
<feature type="chain" id="PRO_5006392483" description="PDZ domain-containing protein" evidence="1">
    <location>
        <begin position="25"/>
        <end position="408"/>
    </location>
</feature>
<evidence type="ECO:0000256" key="1">
    <source>
        <dbReference type="SAM" id="SignalP"/>
    </source>
</evidence>
<dbReference type="Gene3D" id="2.30.42.10">
    <property type="match status" value="1"/>
</dbReference>
<accession>A0A0R0BI69</accession>